<feature type="region of interest" description="Disordered" evidence="1">
    <location>
        <begin position="247"/>
        <end position="278"/>
    </location>
</feature>
<feature type="compositionally biased region" description="Basic and acidic residues" evidence="1">
    <location>
        <begin position="269"/>
        <end position="278"/>
    </location>
</feature>
<organism evidence="2 3">
    <name type="scientific">Alectoria fallacina</name>
    <dbReference type="NCBI Taxonomy" id="1903189"/>
    <lineage>
        <taxon>Eukaryota</taxon>
        <taxon>Fungi</taxon>
        <taxon>Dikarya</taxon>
        <taxon>Ascomycota</taxon>
        <taxon>Pezizomycotina</taxon>
        <taxon>Lecanoromycetes</taxon>
        <taxon>OSLEUM clade</taxon>
        <taxon>Lecanoromycetidae</taxon>
        <taxon>Lecanorales</taxon>
        <taxon>Lecanorineae</taxon>
        <taxon>Parmeliaceae</taxon>
        <taxon>Alectoria</taxon>
    </lineage>
</organism>
<dbReference type="AlphaFoldDB" id="A0A8H3IM83"/>
<feature type="compositionally biased region" description="Basic and acidic residues" evidence="1">
    <location>
        <begin position="52"/>
        <end position="70"/>
    </location>
</feature>
<feature type="compositionally biased region" description="Acidic residues" evidence="1">
    <location>
        <begin position="90"/>
        <end position="100"/>
    </location>
</feature>
<reference evidence="2" key="1">
    <citation type="submission" date="2021-03" db="EMBL/GenBank/DDBJ databases">
        <authorList>
            <person name="Tagirdzhanova G."/>
        </authorList>
    </citation>
    <scope>NUCLEOTIDE SEQUENCE</scope>
</reference>
<evidence type="ECO:0000313" key="3">
    <source>
        <dbReference type="Proteomes" id="UP000664203"/>
    </source>
</evidence>
<evidence type="ECO:0000256" key="1">
    <source>
        <dbReference type="SAM" id="MobiDB-lite"/>
    </source>
</evidence>
<feature type="compositionally biased region" description="Basic and acidic residues" evidence="1">
    <location>
        <begin position="1"/>
        <end position="43"/>
    </location>
</feature>
<dbReference type="OrthoDB" id="10384209at2759"/>
<name>A0A8H3IM83_9LECA</name>
<dbReference type="EMBL" id="CAJPDR010000210">
    <property type="protein sequence ID" value="CAF9926110.1"/>
    <property type="molecule type" value="Genomic_DNA"/>
</dbReference>
<accession>A0A8H3IM83</accession>
<gene>
    <name evidence="2" type="ORF">ALECFALPRED_003364</name>
</gene>
<evidence type="ECO:0000313" key="2">
    <source>
        <dbReference type="EMBL" id="CAF9926110.1"/>
    </source>
</evidence>
<dbReference type="Proteomes" id="UP000664203">
    <property type="component" value="Unassembled WGS sequence"/>
</dbReference>
<sequence length="278" mass="30865">MPRRTDQMTRDVSERENFEREESYYNHHADREYIEKSASEIEGRYGGPRPRGFRDSDRGGPRIARSRDTYSHYASGPPRAYGGHRAMGGEDYEDSSDEDYLTGQFVGPRSGGTSGHRSMSTGRRFGETRGHRGMRGLNDEYSFDDDSLTGEYTGPRYGGAPGQREQGPSCSRGTGRRYSGTSTEEFTDDESDCHLRGARGGMEVSAPHGTPSSRRRELSPSPRRGGMYAIGRAGSVDYLDSEAGLGERIPGLRQYGSQRDPGSYGRHASGRDSNRRPY</sequence>
<feature type="region of interest" description="Disordered" evidence="1">
    <location>
        <begin position="1"/>
        <end position="229"/>
    </location>
</feature>
<protein>
    <submittedName>
        <fullName evidence="2">Uncharacterized protein</fullName>
    </submittedName>
</protein>
<keyword evidence="3" id="KW-1185">Reference proteome</keyword>
<comment type="caution">
    <text evidence="2">The sequence shown here is derived from an EMBL/GenBank/DDBJ whole genome shotgun (WGS) entry which is preliminary data.</text>
</comment>
<proteinExistence type="predicted"/>